<dbReference type="AlphaFoldDB" id="A0A6G1JJ16"/>
<feature type="region of interest" description="Disordered" evidence="1">
    <location>
        <begin position="918"/>
        <end position="980"/>
    </location>
</feature>
<organism evidence="2 3">
    <name type="scientific">Lentithecium fluviatile CBS 122367</name>
    <dbReference type="NCBI Taxonomy" id="1168545"/>
    <lineage>
        <taxon>Eukaryota</taxon>
        <taxon>Fungi</taxon>
        <taxon>Dikarya</taxon>
        <taxon>Ascomycota</taxon>
        <taxon>Pezizomycotina</taxon>
        <taxon>Dothideomycetes</taxon>
        <taxon>Pleosporomycetidae</taxon>
        <taxon>Pleosporales</taxon>
        <taxon>Massarineae</taxon>
        <taxon>Lentitheciaceae</taxon>
        <taxon>Lentithecium</taxon>
    </lineage>
</organism>
<feature type="region of interest" description="Disordered" evidence="1">
    <location>
        <begin position="614"/>
        <end position="675"/>
    </location>
</feature>
<feature type="compositionally biased region" description="Polar residues" evidence="1">
    <location>
        <begin position="461"/>
        <end position="471"/>
    </location>
</feature>
<feature type="compositionally biased region" description="Basic and acidic residues" evidence="1">
    <location>
        <begin position="964"/>
        <end position="980"/>
    </location>
</feature>
<evidence type="ECO:0000313" key="3">
    <source>
        <dbReference type="Proteomes" id="UP000799291"/>
    </source>
</evidence>
<dbReference type="OrthoDB" id="10066232at2759"/>
<feature type="compositionally biased region" description="Polar residues" evidence="1">
    <location>
        <begin position="524"/>
        <end position="534"/>
    </location>
</feature>
<protein>
    <submittedName>
        <fullName evidence="2">Uncharacterized protein</fullName>
    </submittedName>
</protein>
<accession>A0A6G1JJ16</accession>
<feature type="compositionally biased region" description="Polar residues" evidence="1">
    <location>
        <begin position="482"/>
        <end position="499"/>
    </location>
</feature>
<reference evidence="2" key="1">
    <citation type="journal article" date="2020" name="Stud. Mycol.">
        <title>101 Dothideomycetes genomes: a test case for predicting lifestyles and emergence of pathogens.</title>
        <authorList>
            <person name="Haridas S."/>
            <person name="Albert R."/>
            <person name="Binder M."/>
            <person name="Bloem J."/>
            <person name="Labutti K."/>
            <person name="Salamov A."/>
            <person name="Andreopoulos B."/>
            <person name="Baker S."/>
            <person name="Barry K."/>
            <person name="Bills G."/>
            <person name="Bluhm B."/>
            <person name="Cannon C."/>
            <person name="Castanera R."/>
            <person name="Culley D."/>
            <person name="Daum C."/>
            <person name="Ezra D."/>
            <person name="Gonzalez J."/>
            <person name="Henrissat B."/>
            <person name="Kuo A."/>
            <person name="Liang C."/>
            <person name="Lipzen A."/>
            <person name="Lutzoni F."/>
            <person name="Magnuson J."/>
            <person name="Mondo S."/>
            <person name="Nolan M."/>
            <person name="Ohm R."/>
            <person name="Pangilinan J."/>
            <person name="Park H.-J."/>
            <person name="Ramirez L."/>
            <person name="Alfaro M."/>
            <person name="Sun H."/>
            <person name="Tritt A."/>
            <person name="Yoshinaga Y."/>
            <person name="Zwiers L.-H."/>
            <person name="Turgeon B."/>
            <person name="Goodwin S."/>
            <person name="Spatafora J."/>
            <person name="Crous P."/>
            <person name="Grigoriev I."/>
        </authorList>
    </citation>
    <scope>NUCLEOTIDE SEQUENCE</scope>
    <source>
        <strain evidence="2">CBS 122367</strain>
    </source>
</reference>
<feature type="region of interest" description="Disordered" evidence="1">
    <location>
        <begin position="241"/>
        <end position="385"/>
    </location>
</feature>
<feature type="region of interest" description="Disordered" evidence="1">
    <location>
        <begin position="687"/>
        <end position="766"/>
    </location>
</feature>
<feature type="compositionally biased region" description="Low complexity" evidence="1">
    <location>
        <begin position="719"/>
        <end position="732"/>
    </location>
</feature>
<dbReference type="Proteomes" id="UP000799291">
    <property type="component" value="Unassembled WGS sequence"/>
</dbReference>
<evidence type="ECO:0000313" key="2">
    <source>
        <dbReference type="EMBL" id="KAF2690466.1"/>
    </source>
</evidence>
<feature type="compositionally biased region" description="Polar residues" evidence="1">
    <location>
        <begin position="344"/>
        <end position="355"/>
    </location>
</feature>
<name>A0A6G1JJ16_9PLEO</name>
<gene>
    <name evidence="2" type="ORF">K458DRAFT_105955</name>
</gene>
<feature type="region of interest" description="Disordered" evidence="1">
    <location>
        <begin position="806"/>
        <end position="830"/>
    </location>
</feature>
<dbReference type="EMBL" id="MU005571">
    <property type="protein sequence ID" value="KAF2690466.1"/>
    <property type="molecule type" value="Genomic_DNA"/>
</dbReference>
<evidence type="ECO:0000256" key="1">
    <source>
        <dbReference type="SAM" id="MobiDB-lite"/>
    </source>
</evidence>
<feature type="compositionally biased region" description="Polar residues" evidence="1">
    <location>
        <begin position="277"/>
        <end position="288"/>
    </location>
</feature>
<feature type="region of interest" description="Disordered" evidence="1">
    <location>
        <begin position="461"/>
        <end position="565"/>
    </location>
</feature>
<feature type="compositionally biased region" description="Polar residues" evidence="1">
    <location>
        <begin position="662"/>
        <end position="675"/>
    </location>
</feature>
<sequence length="980" mass="107633">MATNSKYYDVEEFNNWKRKQGSAYRTPPRANFVAAANYMRNFLEGKKFNWAAMLGLAMACLGSRREMSDLHIVYDDRDFHRIKVKLEADQRVRLPKGMNSLFPSKLLLATGPKYKDAGCTDNVDIEVDLVPPGDHGTPPNDVLRHNQVMLRLNHDRRTETYKGLNMLYLVKTMIHYCNSQGLVWDPKKDMLFLCQNYGKEIEVIRSQLNARQVQENFLGTPFVSRLPPDVKRRCYHVLLGVDKEPPPSMSLTPAPPVGHRPTVSASEISARPRMPSHKSTPSLNTMQQPSSFLSPPLPGKSRKQQTTPQSAPATQTSIVAPQPQNNAANPPAERDSRSRYRHTSAPNTPNASRQVSPEVRGHYASRPRSAEGAPHQQANASRHHAQAIGIQKIAQVPRPQEIPSHASAPMPALPIGMRPQKSMPNMNGRPIGSVPVFAHGQNTTPPVPKVPVVNKQTISSVVPQHKNVSQRTEVHGGPQVMPHSNNQDMPRSSVASNGPQPKAQPLPPHTGRTVHSQLAADATGMNSSRNTYNANPHVVGPRGIFPSAPKPNQQSHRSQPPAPIQRQEVQITSSTFVFELEASAPQAVLAPQTAPPSHFIAELPAELDASQLLKQDSHSHTEPEISPSQGHPNVPFPRPAQYEDSPVSPPQEHHPASAQMPPLQNATQTRPSITHTQPALPQSLMIGSRRHSPHQSFSQSPPQPNNAPPRATNYQRYYSAPSSGSNSAQSSPKQVPVSAYKAYSGPISPPVQPDSAANKAQEQPTSLHMQASYAEAQDSPPQAQPHVDTNAHALPPAVLRAAPQTCFQPKNSPHHYQYLSSAHPPALSGPQIVKHDSHQDRYGYTANCGAAMAGAGAVATGYAAYSSHNTGRIDPHTPQGRPDQEVRYVPFDSTQIYPTAQHPPQPREHNIMRDPTTQFSLPMFEPGHQRSTSHDSQTSTTSHDSERLAMEYQADLPSFGQGYGRDETRSKHNDEKVDFT</sequence>
<proteinExistence type="predicted"/>
<keyword evidence="3" id="KW-1185">Reference proteome</keyword>
<feature type="compositionally biased region" description="Low complexity" evidence="1">
    <location>
        <begin position="304"/>
        <end position="331"/>
    </location>
</feature>